<proteinExistence type="evidence at transcript level"/>
<evidence type="ECO:0000256" key="4">
    <source>
        <dbReference type="ARBA" id="ARBA00022679"/>
    </source>
</evidence>
<evidence type="ECO:0000256" key="1">
    <source>
        <dbReference type="ARBA" id="ARBA00001933"/>
    </source>
</evidence>
<protein>
    <submittedName>
        <fullName evidence="6">Uncharacterized protein</fullName>
    </submittedName>
</protein>
<name>C0P886_MAIZE</name>
<dbReference type="InterPro" id="IPR043131">
    <property type="entry name" value="BCAT-like_N"/>
</dbReference>
<dbReference type="PANTHER" id="PTHR42825">
    <property type="entry name" value="AMINO ACID AMINOTRANSFERASE"/>
    <property type="match status" value="1"/>
</dbReference>
<dbReference type="InterPro" id="IPR043132">
    <property type="entry name" value="BCAT-like_C"/>
</dbReference>
<dbReference type="Gene3D" id="3.20.10.10">
    <property type="entry name" value="D-amino Acid Aminotransferase, subunit A, domain 2"/>
    <property type="match status" value="1"/>
</dbReference>
<evidence type="ECO:0000313" key="6">
    <source>
        <dbReference type="EMBL" id="ACN29202.1"/>
    </source>
</evidence>
<evidence type="ECO:0000256" key="5">
    <source>
        <dbReference type="ARBA" id="ARBA00022898"/>
    </source>
</evidence>
<comment type="similarity">
    <text evidence="2">Belongs to the class-IV pyridoxal-phosphate-dependent aminotransferase family.</text>
</comment>
<comment type="cofactor">
    <cofactor evidence="1">
        <name>pyridoxal 5'-phosphate</name>
        <dbReference type="ChEBI" id="CHEBI:597326"/>
    </cofactor>
</comment>
<dbReference type="GO" id="GO:0009081">
    <property type="term" value="P:branched-chain amino acid metabolic process"/>
    <property type="evidence" value="ECO:0007669"/>
    <property type="project" value="InterPro"/>
</dbReference>
<dbReference type="AlphaFoldDB" id="C0P886"/>
<keyword evidence="4" id="KW-0808">Transferase</keyword>
<dbReference type="PANTHER" id="PTHR42825:SF1">
    <property type="entry name" value="BRANCHED-CHAIN-AMINO-ACID AMINOTRANSFERASE"/>
    <property type="match status" value="1"/>
</dbReference>
<sequence>MSHPPCSALQVPPFGKGSLYIRPQLIGSGAMLGVAPAPQYTFIVFVCPVGHYFKGGLAPISLLTEEEYHRAAPGGTGDIKTIGNYASVMRKCEFSKLSVLREDPRKKAILMFYT</sequence>
<accession>C0P886</accession>
<dbReference type="Gene3D" id="3.30.470.10">
    <property type="match status" value="1"/>
</dbReference>
<keyword evidence="3" id="KW-0032">Aminotransferase</keyword>
<dbReference type="SUPFAM" id="SSF56752">
    <property type="entry name" value="D-aminoacid aminotransferase-like PLP-dependent enzymes"/>
    <property type="match status" value="1"/>
</dbReference>
<reference evidence="6" key="1">
    <citation type="journal article" date="2009" name="PLoS Genet.">
        <title>Sequencing, mapping, and analysis of 27,455 maize full-length cDNAs.</title>
        <authorList>
            <person name="Soderlund C."/>
            <person name="Descour A."/>
            <person name="Kudrna D."/>
            <person name="Bomhoff M."/>
            <person name="Boyd L."/>
            <person name="Currie J."/>
            <person name="Angelova A."/>
            <person name="Collura K."/>
            <person name="Wissotski M."/>
            <person name="Ashley E."/>
            <person name="Morrow D."/>
            <person name="Fernandes J."/>
            <person name="Walbot V."/>
            <person name="Yu Y."/>
        </authorList>
    </citation>
    <scope>NUCLEOTIDE SEQUENCE</scope>
    <source>
        <strain evidence="6">B73</strain>
    </source>
</reference>
<organism evidence="6">
    <name type="scientific">Zea mays</name>
    <name type="common">Maize</name>
    <dbReference type="NCBI Taxonomy" id="4577"/>
    <lineage>
        <taxon>Eukaryota</taxon>
        <taxon>Viridiplantae</taxon>
        <taxon>Streptophyta</taxon>
        <taxon>Embryophyta</taxon>
        <taxon>Tracheophyta</taxon>
        <taxon>Spermatophyta</taxon>
        <taxon>Magnoliopsida</taxon>
        <taxon>Liliopsida</taxon>
        <taxon>Poales</taxon>
        <taxon>Poaceae</taxon>
        <taxon>PACMAD clade</taxon>
        <taxon>Panicoideae</taxon>
        <taxon>Andropogonodae</taxon>
        <taxon>Andropogoneae</taxon>
        <taxon>Tripsacinae</taxon>
        <taxon>Zea</taxon>
    </lineage>
</organism>
<evidence type="ECO:0000256" key="2">
    <source>
        <dbReference type="ARBA" id="ARBA00009320"/>
    </source>
</evidence>
<keyword evidence="5" id="KW-0663">Pyridoxal phosphate</keyword>
<evidence type="ECO:0000256" key="3">
    <source>
        <dbReference type="ARBA" id="ARBA00022576"/>
    </source>
</evidence>
<dbReference type="EMBL" id="BT064505">
    <property type="protein sequence ID" value="ACN29202.1"/>
    <property type="molecule type" value="mRNA"/>
</dbReference>
<dbReference type="InterPro" id="IPR005786">
    <property type="entry name" value="B_amino_transII"/>
</dbReference>
<dbReference type="GO" id="GO:0004084">
    <property type="term" value="F:branched-chain-amino-acid transaminase activity"/>
    <property type="evidence" value="ECO:0007669"/>
    <property type="project" value="InterPro"/>
</dbReference>
<dbReference type="InterPro" id="IPR036038">
    <property type="entry name" value="Aminotransferase-like"/>
</dbReference>